<evidence type="ECO:0000256" key="2">
    <source>
        <dbReference type="ARBA" id="ARBA00023015"/>
    </source>
</evidence>
<dbReference type="GO" id="GO:0016987">
    <property type="term" value="F:sigma factor activity"/>
    <property type="evidence" value="ECO:0007669"/>
    <property type="project" value="UniProtKB-KW"/>
</dbReference>
<dbReference type="Proteomes" id="UP001305702">
    <property type="component" value="Chromosome"/>
</dbReference>
<dbReference type="NCBIfam" id="TIGR02937">
    <property type="entry name" value="sigma70-ECF"/>
    <property type="match status" value="1"/>
</dbReference>
<dbReference type="EMBL" id="CP130318">
    <property type="protein sequence ID" value="WNQ11962.1"/>
    <property type="molecule type" value="Genomic_DNA"/>
</dbReference>
<dbReference type="KEGG" id="paun:MJA45_02565"/>
<dbReference type="SUPFAM" id="SSF88659">
    <property type="entry name" value="Sigma3 and sigma4 domains of RNA polymerase sigma factors"/>
    <property type="match status" value="1"/>
</dbReference>
<reference evidence="8 9" key="1">
    <citation type="submission" date="2022-02" db="EMBL/GenBank/DDBJ databases">
        <title>Paenibacillus sp. MBLB1776 Whole Genome Shotgun Sequencing.</title>
        <authorList>
            <person name="Hwang C.Y."/>
            <person name="Cho E.-S."/>
            <person name="Seo M.-J."/>
        </authorList>
    </citation>
    <scope>NUCLEOTIDE SEQUENCE [LARGE SCALE GENOMIC DNA]</scope>
    <source>
        <strain evidence="8 9">MBLB1776</strain>
    </source>
</reference>
<dbReference type="InterPro" id="IPR013325">
    <property type="entry name" value="RNA_pol_sigma_r2"/>
</dbReference>
<protein>
    <submittedName>
        <fullName evidence="8">RNA polymerase sigma factor</fullName>
    </submittedName>
</protein>
<dbReference type="Pfam" id="PF04542">
    <property type="entry name" value="Sigma70_r2"/>
    <property type="match status" value="1"/>
</dbReference>
<evidence type="ECO:0000313" key="9">
    <source>
        <dbReference type="Proteomes" id="UP001305702"/>
    </source>
</evidence>
<dbReference type="CDD" id="cd06171">
    <property type="entry name" value="Sigma70_r4"/>
    <property type="match status" value="1"/>
</dbReference>
<gene>
    <name evidence="8" type="ORF">MJA45_02565</name>
</gene>
<sequence length="192" mass="22337">MRPLQSDEQLIQEGKQGIESSMELLIKRHYRMVFAYIYRYTGDYHTSYDLTQETFCKMVRALGSRDKDKSFPSWLLKIALNTCRDHYRSGAFKAGQVSQEWEEGIADPNALLVDLIERKLENAVVRSAVMDLPPYQRETIILRYYHDLKIKDIADLTSAGESTVKSRIKQGLAKLKMLLERRSPDDRKKTSR</sequence>
<evidence type="ECO:0000256" key="1">
    <source>
        <dbReference type="ARBA" id="ARBA00010641"/>
    </source>
</evidence>
<evidence type="ECO:0000313" key="8">
    <source>
        <dbReference type="EMBL" id="WNQ11962.1"/>
    </source>
</evidence>
<dbReference type="InterPro" id="IPR039425">
    <property type="entry name" value="RNA_pol_sigma-70-like"/>
</dbReference>
<evidence type="ECO:0000259" key="7">
    <source>
        <dbReference type="Pfam" id="PF08281"/>
    </source>
</evidence>
<keyword evidence="4" id="KW-0238">DNA-binding</keyword>
<dbReference type="InterPro" id="IPR013249">
    <property type="entry name" value="RNA_pol_sigma70_r4_t2"/>
</dbReference>
<feature type="domain" description="RNA polymerase sigma factor 70 region 4 type 2" evidence="7">
    <location>
        <begin position="125"/>
        <end position="175"/>
    </location>
</feature>
<dbReference type="AlphaFoldDB" id="A0AA96LDV1"/>
<dbReference type="InterPro" id="IPR036388">
    <property type="entry name" value="WH-like_DNA-bd_sf"/>
</dbReference>
<organism evidence="8 9">
    <name type="scientific">Paenibacillus aurantius</name>
    <dbReference type="NCBI Taxonomy" id="2918900"/>
    <lineage>
        <taxon>Bacteria</taxon>
        <taxon>Bacillati</taxon>
        <taxon>Bacillota</taxon>
        <taxon>Bacilli</taxon>
        <taxon>Bacillales</taxon>
        <taxon>Paenibacillaceae</taxon>
        <taxon>Paenibacillus</taxon>
    </lineage>
</organism>
<keyword evidence="5" id="KW-0804">Transcription</keyword>
<keyword evidence="2" id="KW-0805">Transcription regulation</keyword>
<dbReference type="Gene3D" id="1.10.1740.10">
    <property type="match status" value="1"/>
</dbReference>
<dbReference type="PANTHER" id="PTHR43133">
    <property type="entry name" value="RNA POLYMERASE ECF-TYPE SIGMA FACTO"/>
    <property type="match status" value="1"/>
</dbReference>
<comment type="similarity">
    <text evidence="1">Belongs to the sigma-70 factor family. ECF subfamily.</text>
</comment>
<proteinExistence type="inferred from homology"/>
<feature type="domain" description="RNA polymerase sigma-70 region 2" evidence="6">
    <location>
        <begin position="25"/>
        <end position="89"/>
    </location>
</feature>
<dbReference type="InterPro" id="IPR007627">
    <property type="entry name" value="RNA_pol_sigma70_r2"/>
</dbReference>
<keyword evidence="9" id="KW-1185">Reference proteome</keyword>
<dbReference type="Gene3D" id="1.10.10.10">
    <property type="entry name" value="Winged helix-like DNA-binding domain superfamily/Winged helix DNA-binding domain"/>
    <property type="match status" value="1"/>
</dbReference>
<dbReference type="InterPro" id="IPR014284">
    <property type="entry name" value="RNA_pol_sigma-70_dom"/>
</dbReference>
<evidence type="ECO:0000256" key="3">
    <source>
        <dbReference type="ARBA" id="ARBA00023082"/>
    </source>
</evidence>
<name>A0AA96LDV1_9BACL</name>
<dbReference type="GO" id="GO:0003677">
    <property type="term" value="F:DNA binding"/>
    <property type="evidence" value="ECO:0007669"/>
    <property type="project" value="UniProtKB-KW"/>
</dbReference>
<keyword evidence="3" id="KW-0731">Sigma factor</keyword>
<dbReference type="Pfam" id="PF08281">
    <property type="entry name" value="Sigma70_r4_2"/>
    <property type="match status" value="1"/>
</dbReference>
<dbReference type="RefSeq" id="WP_315605738.1">
    <property type="nucleotide sequence ID" value="NZ_CP130318.1"/>
</dbReference>
<accession>A0AA96LDV1</accession>
<evidence type="ECO:0000256" key="4">
    <source>
        <dbReference type="ARBA" id="ARBA00023125"/>
    </source>
</evidence>
<evidence type="ECO:0000256" key="5">
    <source>
        <dbReference type="ARBA" id="ARBA00023163"/>
    </source>
</evidence>
<evidence type="ECO:0000259" key="6">
    <source>
        <dbReference type="Pfam" id="PF04542"/>
    </source>
</evidence>
<dbReference type="SUPFAM" id="SSF88946">
    <property type="entry name" value="Sigma2 domain of RNA polymerase sigma factors"/>
    <property type="match status" value="1"/>
</dbReference>
<dbReference type="PANTHER" id="PTHR43133:SF8">
    <property type="entry name" value="RNA POLYMERASE SIGMA FACTOR HI_1459-RELATED"/>
    <property type="match status" value="1"/>
</dbReference>
<dbReference type="InterPro" id="IPR013324">
    <property type="entry name" value="RNA_pol_sigma_r3/r4-like"/>
</dbReference>
<dbReference type="GO" id="GO:0006352">
    <property type="term" value="P:DNA-templated transcription initiation"/>
    <property type="evidence" value="ECO:0007669"/>
    <property type="project" value="InterPro"/>
</dbReference>